<reference evidence="1 2" key="1">
    <citation type="submission" date="2019-08" db="EMBL/GenBank/DDBJ databases">
        <title>Carotenoids and Carotenoid Binding Proteins in the Halophilic Cyanobacterium Euhalothece sp. ZM00.</title>
        <authorList>
            <person name="Cho S.M."/>
            <person name="Song J.Y."/>
            <person name="Park Y.-I."/>
        </authorList>
    </citation>
    <scope>NUCLEOTIDE SEQUENCE [LARGE SCALE GENOMIC DNA]</scope>
    <source>
        <strain evidence="1 2">Z-M001</strain>
        <plasmid evidence="2">peu1</plasmid>
    </source>
</reference>
<keyword evidence="1" id="KW-0614">Plasmid</keyword>
<accession>A0A5B8NTF8</accession>
<dbReference type="OrthoDB" id="9815108at2"/>
<name>A0A5B8NTF8_9CHRO</name>
<evidence type="ECO:0000313" key="2">
    <source>
        <dbReference type="Proteomes" id="UP000318453"/>
    </source>
</evidence>
<keyword evidence="2" id="KW-1185">Reference proteome</keyword>
<sequence length="80" mass="8832">MAGKGQPKGFVGNPSGKNQYVLKKGAGQKTEHIGINIVPNLKQAIQAEVNTRKECGEKVTVTDWLEEAIREKLEKSLDRK</sequence>
<dbReference type="EMBL" id="CP042327">
    <property type="protein sequence ID" value="QDZ41615.1"/>
    <property type="molecule type" value="Genomic_DNA"/>
</dbReference>
<organism evidence="1 2">
    <name type="scientific">Euhalothece natronophila Z-M001</name>
    <dbReference type="NCBI Taxonomy" id="522448"/>
    <lineage>
        <taxon>Bacteria</taxon>
        <taxon>Bacillati</taxon>
        <taxon>Cyanobacteriota</taxon>
        <taxon>Cyanophyceae</taxon>
        <taxon>Oscillatoriophycideae</taxon>
        <taxon>Chroococcales</taxon>
        <taxon>Halothecacae</taxon>
        <taxon>Halothece cluster</taxon>
        <taxon>Euhalothece</taxon>
    </lineage>
</organism>
<gene>
    <name evidence="1" type="ORF">FRE64_16720</name>
</gene>
<dbReference type="KEGG" id="enn:FRE64_16720"/>
<proteinExistence type="predicted"/>
<evidence type="ECO:0000313" key="1">
    <source>
        <dbReference type="EMBL" id="QDZ41615.1"/>
    </source>
</evidence>
<geneLocation type="plasmid" evidence="2">
    <name>peu1</name>
</geneLocation>
<dbReference type="Proteomes" id="UP000318453">
    <property type="component" value="Plasmid pEu1"/>
</dbReference>
<dbReference type="AlphaFoldDB" id="A0A5B8NTF8"/>
<dbReference type="RefSeq" id="WP_146297524.1">
    <property type="nucleotide sequence ID" value="NZ_CP042327.1"/>
</dbReference>
<protein>
    <submittedName>
        <fullName evidence="1">Uncharacterized protein</fullName>
    </submittedName>
</protein>